<evidence type="ECO:0000313" key="3">
    <source>
        <dbReference type="EMBL" id="KZM68479.1"/>
    </source>
</evidence>
<proteinExistence type="predicted"/>
<reference evidence="3 4" key="1">
    <citation type="submission" date="2016-04" db="EMBL/GenBank/DDBJ databases">
        <authorList>
            <person name="Evans L.H."/>
            <person name="Alamgir A."/>
            <person name="Owens N."/>
            <person name="Weber N.D."/>
            <person name="Virtaneva K."/>
            <person name="Barbian K."/>
            <person name="Babar A."/>
            <person name="Rosenke K."/>
        </authorList>
    </citation>
    <scope>NUCLEOTIDE SEQUENCE [LARGE SCALE GENOMIC DNA]</scope>
    <source>
        <strain evidence="3 4">IFM 0406</strain>
    </source>
</reference>
<keyword evidence="4" id="KW-1185">Reference proteome</keyword>
<protein>
    <recommendedName>
        <fullName evidence="2">Tape measure protein N-terminal domain-containing protein</fullName>
    </recommendedName>
</protein>
<dbReference type="InterPro" id="IPR013491">
    <property type="entry name" value="Tape_meas_N"/>
</dbReference>
<evidence type="ECO:0000256" key="1">
    <source>
        <dbReference type="SAM" id="MobiDB-lite"/>
    </source>
</evidence>
<dbReference type="NCBIfam" id="TIGR02675">
    <property type="entry name" value="tape_meas_nterm"/>
    <property type="match status" value="1"/>
</dbReference>
<feature type="region of interest" description="Disordered" evidence="1">
    <location>
        <begin position="1"/>
        <end position="33"/>
    </location>
</feature>
<dbReference type="Proteomes" id="UP000076512">
    <property type="component" value="Unassembled WGS sequence"/>
</dbReference>
<evidence type="ECO:0000313" key="4">
    <source>
        <dbReference type="Proteomes" id="UP000076512"/>
    </source>
</evidence>
<feature type="domain" description="Tape measure protein N-terminal" evidence="2">
    <location>
        <begin position="70"/>
        <end position="244"/>
    </location>
</feature>
<organism evidence="3 4">
    <name type="scientific">Nocardia terpenica</name>
    <dbReference type="NCBI Taxonomy" id="455432"/>
    <lineage>
        <taxon>Bacteria</taxon>
        <taxon>Bacillati</taxon>
        <taxon>Actinomycetota</taxon>
        <taxon>Actinomycetes</taxon>
        <taxon>Mycobacteriales</taxon>
        <taxon>Nocardiaceae</taxon>
        <taxon>Nocardia</taxon>
    </lineage>
</organism>
<name>A0A164HFZ6_9NOCA</name>
<dbReference type="SUPFAM" id="SSF54001">
    <property type="entry name" value="Cysteine proteinases"/>
    <property type="match status" value="1"/>
</dbReference>
<accession>A0A164HFZ6</accession>
<feature type="compositionally biased region" description="Polar residues" evidence="1">
    <location>
        <begin position="1"/>
        <end position="10"/>
    </location>
</feature>
<dbReference type="STRING" id="455432.AWN90_11455"/>
<evidence type="ECO:0000259" key="2">
    <source>
        <dbReference type="Pfam" id="PF20155"/>
    </source>
</evidence>
<dbReference type="Pfam" id="PF20155">
    <property type="entry name" value="TMP_3"/>
    <property type="match status" value="1"/>
</dbReference>
<dbReference type="InterPro" id="IPR038765">
    <property type="entry name" value="Papain-like_cys_pep_sf"/>
</dbReference>
<dbReference type="Gene3D" id="1.20.120.20">
    <property type="entry name" value="Apolipoprotein"/>
    <property type="match status" value="1"/>
</dbReference>
<sequence>MSLSTDTSKIPGQISGAVAQGGKQAERHADSAGRNWGGRFASVAGTALKAGVGVAAGGVAAVLGTAFTKGFQRLNALDQANAKFKALGYSAQSVAGIMDSANKAVKGTAFGLGDAAKVAATALAAGIKEGDELTKYLTLVGDAAAFANADLNEMGAIFNKVQATGKLQGDELAQLSDRGIPVLSWLAQSYGTTAAAMSDMVSKGKVDAARFEQIMSEHMGGVAAQMGKTLQGSWQNLQAGLGRLGATLLGPVFDRLTPAIQKATAWVDAAGPKISGFLAQIGQAAGPTVAKIREFFGGLGAKIGPLIDYVKNFWASFQQSGEAAAISDRFREIWSRLQELWTALQPVLVEVWNALKPVLVVIAGAAWEAFKAVLWGISNAIDNVKTVLTVVQPVIRAASQTVQDIADSFRSVVEWVGKAIDSVTGFIDKAKQIGGNVVGSVAGFFGIGHAGGGPILGPGGPTDDLIPAMLSNGEHVLTAAEVQAMGGHAGVYRMRAAARRGQLAFADGGAAGLPRGIRDALAAAAEAEGMPYRWGGTGPAGYDCSGWAGYLQSVAMGLPDTHKRLYTTGTLIGGATAGLQQGLGPSGTLFRVGASAEHMAVTIAGHAAESGGAQGTSGIDGGRAGADAGQFPFKYHLPNQAIAGWVDQAQGSDAGIGSAYTAGRAGQKAPARQAPRIARRYSDTDREYLKLEQSWAEANKRRNEVYADDTASELDRMDADLALQDAEDARRKGPKADDNGAAKTLTDYAHKMLDIGIDAAKSQLPFDLGSSRWWDVADKSIEAANSVPAFTRADIGNQLGFDPAGGVPDWVTRLRAGQAKVYDTGGWLEPGGVAVNLSRKPEPIFNSPHQLRQFADGFAPVPAGAVSLDDLRTVLENRPNVTFNVSDFREAMAQWQLEQRRQSMSFARR</sequence>
<gene>
    <name evidence="3" type="ORF">AWN90_11455</name>
</gene>
<dbReference type="AlphaFoldDB" id="A0A164HFZ6"/>
<dbReference type="Gene3D" id="3.90.1720.10">
    <property type="entry name" value="endopeptidase domain like (from Nostoc punctiforme)"/>
    <property type="match status" value="1"/>
</dbReference>
<comment type="caution">
    <text evidence="3">The sequence shown here is derived from an EMBL/GenBank/DDBJ whole genome shotgun (WGS) entry which is preliminary data.</text>
</comment>
<dbReference type="EMBL" id="LWGR01000021">
    <property type="protein sequence ID" value="KZM68479.1"/>
    <property type="molecule type" value="Genomic_DNA"/>
</dbReference>